<dbReference type="Proteomes" id="UP001322219">
    <property type="component" value="Segment"/>
</dbReference>
<reference evidence="1 2" key="1">
    <citation type="submission" date="2023-10" db="EMBL/GenBank/DDBJ databases">
        <title>Genome Sequence of the Siphoviridae Staphylococcus aureus Phage MVC_VPHSA1.</title>
        <authorList>
            <person name="Deepak S.J."/>
            <person name="Porteen K."/>
            <person name="Wilfred R."/>
            <person name="Anbazhagan S."/>
            <person name="Elango A."/>
            <person name="Senthil Kumar T."/>
            <person name="Narendra B."/>
            <person name="Sureshkannan S."/>
            <person name="Nithya Quintoil M."/>
            <person name="Charley C.A."/>
            <person name="Teresa S."/>
            <person name="Raghavendra A.G."/>
        </authorList>
    </citation>
    <scope>NUCLEOTIDE SEQUENCE [LARGE SCALE GENOMIC DNA]</scope>
</reference>
<proteinExistence type="predicted"/>
<gene>
    <name evidence="1" type="ORF">FBHYGVHD_CDS0028</name>
</gene>
<evidence type="ECO:0000313" key="1">
    <source>
        <dbReference type="EMBL" id="WPF64875.1"/>
    </source>
</evidence>
<accession>A0ABZ0QZA5</accession>
<name>A0ABZ0QZA5_9CAUD</name>
<sequence length="252" mass="27146">MLRTGAKEVDASLKGALQNGRLLFLALGNETKTGDSTTGFTHTLKPVKAGQELPSFTAQHNIAGAGLLRNYLGGKIDTLTISAKAEEAVEVSCDMQFMKVDDSGTATAVPAELNNYMMFYEGTVKINNTAVGNISEFELEIANNLERKFAINGTDTAARVQEGACDITSSITFDFMDTTQWTNFKNGADITVELNFQDISNPKNAMKFTLSGGKYDTNAIGAGAEDLTEQSVEAIYTGITVEVKDTIDKYFA</sequence>
<protein>
    <submittedName>
        <fullName evidence="1">Minor tail protein</fullName>
    </submittedName>
</protein>
<evidence type="ECO:0000313" key="2">
    <source>
        <dbReference type="Proteomes" id="UP001322219"/>
    </source>
</evidence>
<keyword evidence="2" id="KW-1185">Reference proteome</keyword>
<dbReference type="EMBL" id="OR670591">
    <property type="protein sequence ID" value="WPF64875.1"/>
    <property type="molecule type" value="Genomic_DNA"/>
</dbReference>
<dbReference type="InterPro" id="IPR044000">
    <property type="entry name" value="Phage_tube_2"/>
</dbReference>
<organism evidence="1 2">
    <name type="scientific">Staphylococcus phage MVC_VPHSA1</name>
    <dbReference type="NCBI Taxonomy" id="3088876"/>
    <lineage>
        <taxon>Viruses</taxon>
        <taxon>Duplodnaviria</taxon>
        <taxon>Heunggongvirae</taxon>
        <taxon>Uroviricota</taxon>
        <taxon>Caudoviricetes</taxon>
        <taxon>Ehrlichviridae</taxon>
        <taxon>Chennaivirus</taxon>
        <taxon>Chennaivirus MVCVPHSA1</taxon>
    </lineage>
</organism>
<dbReference type="Pfam" id="PF18906">
    <property type="entry name" value="Phage_tube_2"/>
    <property type="match status" value="1"/>
</dbReference>